<reference evidence="3 4" key="1">
    <citation type="submission" date="2015-11" db="EMBL/GenBank/DDBJ databases">
        <title>Butyribacter intestini gen. nov., sp. nov., a butyric acid-producing bacterium of the family Lachnospiraceae isolated from the human faeces.</title>
        <authorList>
            <person name="Zou Y."/>
            <person name="Xue W."/>
            <person name="Luo G."/>
            <person name="Lv M."/>
        </authorList>
    </citation>
    <scope>NUCLEOTIDE SEQUENCE [LARGE SCALE GENOMIC DNA]</scope>
    <source>
        <strain evidence="3 4">ACET-33324</strain>
    </source>
</reference>
<keyword evidence="4" id="KW-1185">Reference proteome</keyword>
<dbReference type="Pfam" id="PF08241">
    <property type="entry name" value="Methyltransf_11"/>
    <property type="match status" value="1"/>
</dbReference>
<evidence type="ECO:0000259" key="2">
    <source>
        <dbReference type="Pfam" id="PF08241"/>
    </source>
</evidence>
<dbReference type="Gene3D" id="3.40.50.150">
    <property type="entry name" value="Vaccinia Virus protein VP39"/>
    <property type="match status" value="1"/>
</dbReference>
<dbReference type="EMBL" id="LNAM01000180">
    <property type="protein sequence ID" value="KSV58228.1"/>
    <property type="molecule type" value="Genomic_DNA"/>
</dbReference>
<comment type="caution">
    <text evidence="3">The sequence shown here is derived from an EMBL/GenBank/DDBJ whole genome shotgun (WGS) entry which is preliminary data.</text>
</comment>
<dbReference type="InterPro" id="IPR029063">
    <property type="entry name" value="SAM-dependent_MTases_sf"/>
</dbReference>
<feature type="domain" description="Methyltransferase type 11" evidence="2">
    <location>
        <begin position="32"/>
        <end position="121"/>
    </location>
</feature>
<accession>A0A0V8QCI8</accession>
<dbReference type="CDD" id="cd02440">
    <property type="entry name" value="AdoMet_MTases"/>
    <property type="match status" value="1"/>
</dbReference>
<dbReference type="PANTHER" id="PTHR43861:SF3">
    <property type="entry name" value="PUTATIVE (AFU_ORTHOLOGUE AFUA_2G14390)-RELATED"/>
    <property type="match status" value="1"/>
</dbReference>
<dbReference type="PANTHER" id="PTHR43861">
    <property type="entry name" value="TRANS-ACONITATE 2-METHYLTRANSFERASE-RELATED"/>
    <property type="match status" value="1"/>
</dbReference>
<evidence type="ECO:0000313" key="4">
    <source>
        <dbReference type="Proteomes" id="UP000054874"/>
    </source>
</evidence>
<proteinExistence type="predicted"/>
<dbReference type="OrthoDB" id="4697647at2"/>
<evidence type="ECO:0000256" key="1">
    <source>
        <dbReference type="ARBA" id="ARBA00022679"/>
    </source>
</evidence>
<dbReference type="InterPro" id="IPR013216">
    <property type="entry name" value="Methyltransf_11"/>
</dbReference>
<keyword evidence="3" id="KW-0489">Methyltransferase</keyword>
<dbReference type="Proteomes" id="UP000054874">
    <property type="component" value="Unassembled WGS sequence"/>
</dbReference>
<sequence>MMHKVTDLQPWECLMKRIVWKQLGDIRDKKILDFGSGIGVTANYLAEHNDVTAIEPDEDSIKIRWADHQYTQIVGSIQELRKFDDETFDMIICHNVLEYAEDRPDIVKEFARILKPNGKISIVKHNRAGRVMQMVVLLNDFEHAHSLLDGNDGMASKYGAIHYYEDTDIEQWCPELAITKALGMRTFWDMQQNQEIHKDVDWQDKMVEIEMRVSDMDGYKDIAFFHHLMIEKR</sequence>
<dbReference type="GO" id="GO:0032259">
    <property type="term" value="P:methylation"/>
    <property type="evidence" value="ECO:0007669"/>
    <property type="project" value="UniProtKB-KW"/>
</dbReference>
<gene>
    <name evidence="3" type="ORF">ASU35_13665</name>
</gene>
<protein>
    <submittedName>
        <fullName evidence="3">SAM-dependent methyltransferase</fullName>
    </submittedName>
</protein>
<organism evidence="3 4">
    <name type="scientific">Acetivibrio ethanolgignens</name>
    <dbReference type="NCBI Taxonomy" id="290052"/>
    <lineage>
        <taxon>Bacteria</taxon>
        <taxon>Bacillati</taxon>
        <taxon>Bacillota</taxon>
        <taxon>Clostridia</taxon>
        <taxon>Eubacteriales</taxon>
        <taxon>Oscillospiraceae</taxon>
        <taxon>Acetivibrio</taxon>
    </lineage>
</organism>
<dbReference type="SUPFAM" id="SSF53335">
    <property type="entry name" value="S-adenosyl-L-methionine-dependent methyltransferases"/>
    <property type="match status" value="1"/>
</dbReference>
<dbReference type="STRING" id="290052.ASU35_13665"/>
<evidence type="ECO:0000313" key="3">
    <source>
        <dbReference type="EMBL" id="KSV58228.1"/>
    </source>
</evidence>
<dbReference type="GO" id="GO:0008757">
    <property type="term" value="F:S-adenosylmethionine-dependent methyltransferase activity"/>
    <property type="evidence" value="ECO:0007669"/>
    <property type="project" value="InterPro"/>
</dbReference>
<dbReference type="AlphaFoldDB" id="A0A0V8QCI8"/>
<name>A0A0V8QCI8_9FIRM</name>
<keyword evidence="1 3" id="KW-0808">Transferase</keyword>